<dbReference type="PANTHER" id="PTHR38481">
    <property type="entry name" value="HYALURONATE LYASE"/>
    <property type="match status" value="1"/>
</dbReference>
<dbReference type="InterPro" id="IPR011013">
    <property type="entry name" value="Gal_mutarotase_sf_dom"/>
</dbReference>
<dbReference type="InterPro" id="IPR012970">
    <property type="entry name" value="Lyase_8_alpha_N"/>
</dbReference>
<comment type="similarity">
    <text evidence="1">Belongs to the polysaccharide lyase 8 family.</text>
</comment>
<sequence length="781" mass="83114">MNDRRTPGYSRRALLGAGAAVAAGTVAPTVLATGGSAAPRPSAADDFALMRQQWRALHVTSGYDPADPAVARVLTRITDDGQRWWSSMAKGSGRTYLWSDARPAVHRSFAIRDSFVRLRAMALAWATPGAGLAGDATLLADTIGGLDWIVANWYDAPRPPDDNWYEWEISGPRAFNDAQVILYDRLAASKLSAYGRATARHTPRPVYTAANRALTAHVVVGRGALLSDAATVASGVAGLGDVLGYVTSGDGFYRDGSFIQHDYYPYAGSYGASILDALAPALATVAGTARQIDGSMAVNWIRDAFDPLIWRGAFMDMAMGRVISRPDEQNHAMGGYTLTAALGLIPAVPAGDQPWLRSVLKEWLLADASGDPLPDRNIPVRLTAAALMNDDTVARRGPLAVSKVYPRQDRIVHRKPTWALGISMFSSRIANYESINDENLRGWLTADGATYLYVGDGGEFGNGYWPTVDPTRIPGTTAEVRSRSAAEGRGYRSTVNWAGGATAEGRYTAGGINLAAQGSTLTAKKSWFCFDEEVVALGAAITASGGGRINTYVENRQLGGAEKLLVNGAEVVAAPGWTEVPGTRWLHLTGVGGYVFPTPTQVDFRREARTGRWTDINKHPVYAGQTGAITRTYLSAWIEHGTSPSNASYAYVLLPTATPERTAEYAASPNTRVVANTPTVQAARALSSGVLAINFWAAGTASIVTSQNAGSVVLVERPTELVLAVADPTHRASQIRLTVNTAATSVLTPDPNVQVVTLDPLTVLVNVSGAAGATRTIRLTR</sequence>
<dbReference type="Pfam" id="PF08124">
    <property type="entry name" value="Lyase_8_N"/>
    <property type="match status" value="1"/>
</dbReference>
<evidence type="ECO:0000256" key="3">
    <source>
        <dbReference type="ARBA" id="ARBA00023239"/>
    </source>
</evidence>
<reference evidence="8 9" key="1">
    <citation type="submission" date="2021-01" db="EMBL/GenBank/DDBJ databases">
        <title>Whole genome shotgun sequence of Plantactinospora mayteni NBRC 109088.</title>
        <authorList>
            <person name="Komaki H."/>
            <person name="Tamura T."/>
        </authorList>
    </citation>
    <scope>NUCLEOTIDE SEQUENCE [LARGE SCALE GENOMIC DNA]</scope>
    <source>
        <strain evidence="8 9">NBRC 109088</strain>
    </source>
</reference>
<evidence type="ECO:0000256" key="1">
    <source>
        <dbReference type="ARBA" id="ARBA00006699"/>
    </source>
</evidence>
<dbReference type="InterPro" id="IPR003159">
    <property type="entry name" value="Lyase_8_central_dom"/>
</dbReference>
<evidence type="ECO:0000259" key="6">
    <source>
        <dbReference type="Pfam" id="PF02884"/>
    </source>
</evidence>
<dbReference type="InterPro" id="IPR014718">
    <property type="entry name" value="GH-type_carb-bd"/>
</dbReference>
<dbReference type="InterPro" id="IPR011071">
    <property type="entry name" value="Lyase_8-like_C"/>
</dbReference>
<proteinExistence type="inferred from homology"/>
<gene>
    <name evidence="8" type="ORF">Pma05_01890</name>
</gene>
<keyword evidence="3 8" id="KW-0456">Lyase</keyword>
<dbReference type="SUPFAM" id="SSF49863">
    <property type="entry name" value="Hyaluronate lyase-like, C-terminal domain"/>
    <property type="match status" value="1"/>
</dbReference>
<keyword evidence="2 4" id="KW-0732">Signal</keyword>
<dbReference type="PROSITE" id="PS51318">
    <property type="entry name" value="TAT"/>
    <property type="match status" value="1"/>
</dbReference>
<evidence type="ECO:0000313" key="9">
    <source>
        <dbReference type="Proteomes" id="UP000621500"/>
    </source>
</evidence>
<evidence type="ECO:0000313" key="8">
    <source>
        <dbReference type="EMBL" id="GIG93616.1"/>
    </source>
</evidence>
<dbReference type="SUPFAM" id="SSF48230">
    <property type="entry name" value="Chondroitin AC/alginate lyase"/>
    <property type="match status" value="1"/>
</dbReference>
<feature type="domain" description="Polysaccharide lyase family 8 C-terminal" evidence="6">
    <location>
        <begin position="672"/>
        <end position="735"/>
    </location>
</feature>
<dbReference type="Gene3D" id="1.50.10.100">
    <property type="entry name" value="Chondroitin AC/alginate lyase"/>
    <property type="match status" value="1"/>
</dbReference>
<dbReference type="Pfam" id="PF02884">
    <property type="entry name" value="Lyase_8_C"/>
    <property type="match status" value="1"/>
</dbReference>
<feature type="chain" id="PRO_5047479262" evidence="4">
    <location>
        <begin position="33"/>
        <end position="781"/>
    </location>
</feature>
<dbReference type="InterPro" id="IPR038970">
    <property type="entry name" value="Lyase_8"/>
</dbReference>
<evidence type="ECO:0000256" key="2">
    <source>
        <dbReference type="ARBA" id="ARBA00022729"/>
    </source>
</evidence>
<dbReference type="InterPro" id="IPR006311">
    <property type="entry name" value="TAT_signal"/>
</dbReference>
<evidence type="ECO:0000259" key="7">
    <source>
        <dbReference type="Pfam" id="PF08124"/>
    </source>
</evidence>
<dbReference type="InterPro" id="IPR008929">
    <property type="entry name" value="Chondroitin_lyas"/>
</dbReference>
<dbReference type="Proteomes" id="UP000621500">
    <property type="component" value="Unassembled WGS sequence"/>
</dbReference>
<feature type="domain" description="Polysaccharide lyase 8 N-terminal alpha-helical" evidence="7">
    <location>
        <begin position="54"/>
        <end position="344"/>
    </location>
</feature>
<dbReference type="Gene3D" id="2.70.98.10">
    <property type="match status" value="1"/>
</dbReference>
<feature type="signal peptide" evidence="4">
    <location>
        <begin position="1"/>
        <end position="32"/>
    </location>
</feature>
<accession>A0ABQ4EH92</accession>
<dbReference type="SUPFAM" id="SSF74650">
    <property type="entry name" value="Galactose mutarotase-like"/>
    <property type="match status" value="1"/>
</dbReference>
<protein>
    <submittedName>
        <fullName evidence="8">Lyase</fullName>
    </submittedName>
</protein>
<dbReference type="Pfam" id="PF02278">
    <property type="entry name" value="Lyase_8"/>
    <property type="match status" value="1"/>
</dbReference>
<comment type="caution">
    <text evidence="8">The sequence shown here is derived from an EMBL/GenBank/DDBJ whole genome shotgun (WGS) entry which is preliminary data.</text>
</comment>
<evidence type="ECO:0000259" key="5">
    <source>
        <dbReference type="Pfam" id="PF02278"/>
    </source>
</evidence>
<dbReference type="PANTHER" id="PTHR38481:SF1">
    <property type="entry name" value="HYALURONATE LYASE"/>
    <property type="match status" value="1"/>
</dbReference>
<feature type="domain" description="Polysaccharide lyase family 8 central" evidence="5">
    <location>
        <begin position="403"/>
        <end position="657"/>
    </location>
</feature>
<keyword evidence="9" id="KW-1185">Reference proteome</keyword>
<dbReference type="CDD" id="cd01083">
    <property type="entry name" value="GAG_Lyase"/>
    <property type="match status" value="1"/>
</dbReference>
<organism evidence="8 9">
    <name type="scientific">Plantactinospora mayteni</name>
    <dbReference type="NCBI Taxonomy" id="566021"/>
    <lineage>
        <taxon>Bacteria</taxon>
        <taxon>Bacillati</taxon>
        <taxon>Actinomycetota</taxon>
        <taxon>Actinomycetes</taxon>
        <taxon>Micromonosporales</taxon>
        <taxon>Micromonosporaceae</taxon>
        <taxon>Plantactinospora</taxon>
    </lineage>
</organism>
<dbReference type="GO" id="GO:0016829">
    <property type="term" value="F:lyase activity"/>
    <property type="evidence" value="ECO:0007669"/>
    <property type="project" value="UniProtKB-KW"/>
</dbReference>
<dbReference type="InterPro" id="IPR004103">
    <property type="entry name" value="Lyase_8_C"/>
</dbReference>
<dbReference type="EMBL" id="BONX01000002">
    <property type="protein sequence ID" value="GIG93616.1"/>
    <property type="molecule type" value="Genomic_DNA"/>
</dbReference>
<evidence type="ECO:0000256" key="4">
    <source>
        <dbReference type="SAM" id="SignalP"/>
    </source>
</evidence>
<name>A0ABQ4EH92_9ACTN</name>
<dbReference type="Gene3D" id="2.60.220.10">
    <property type="entry name" value="Polysaccharide lyase family 8-like, C-terminal"/>
    <property type="match status" value="1"/>
</dbReference>
<dbReference type="RefSeq" id="WP_203855299.1">
    <property type="nucleotide sequence ID" value="NZ_BAAAZQ010000003.1"/>
</dbReference>